<dbReference type="AlphaFoldDB" id="M7AYY5"/>
<gene>
    <name evidence="2" type="ORF">UY3_12951</name>
</gene>
<protein>
    <submittedName>
        <fullName evidence="2">Uncharacterized protein</fullName>
    </submittedName>
</protein>
<dbReference type="Proteomes" id="UP000031443">
    <property type="component" value="Unassembled WGS sequence"/>
</dbReference>
<evidence type="ECO:0000256" key="1">
    <source>
        <dbReference type="SAM" id="MobiDB-lite"/>
    </source>
</evidence>
<proteinExistence type="predicted"/>
<evidence type="ECO:0000313" key="3">
    <source>
        <dbReference type="Proteomes" id="UP000031443"/>
    </source>
</evidence>
<name>M7AYY5_CHEMY</name>
<organism evidence="2 3">
    <name type="scientific">Chelonia mydas</name>
    <name type="common">Green sea-turtle</name>
    <name type="synonym">Chelonia agassizi</name>
    <dbReference type="NCBI Taxonomy" id="8469"/>
    <lineage>
        <taxon>Eukaryota</taxon>
        <taxon>Metazoa</taxon>
        <taxon>Chordata</taxon>
        <taxon>Craniata</taxon>
        <taxon>Vertebrata</taxon>
        <taxon>Euteleostomi</taxon>
        <taxon>Archelosauria</taxon>
        <taxon>Testudinata</taxon>
        <taxon>Testudines</taxon>
        <taxon>Cryptodira</taxon>
        <taxon>Durocryptodira</taxon>
        <taxon>Americhelydia</taxon>
        <taxon>Chelonioidea</taxon>
        <taxon>Cheloniidae</taxon>
        <taxon>Chelonia</taxon>
    </lineage>
</organism>
<accession>M7AYY5</accession>
<keyword evidence="3" id="KW-1185">Reference proteome</keyword>
<evidence type="ECO:0000313" key="2">
    <source>
        <dbReference type="EMBL" id="EMP29959.1"/>
    </source>
</evidence>
<sequence>MLLALSQIHTQVAGGFASWPLCNALVAGNVQEEKLSEWVEWTAGEPGCGVTQSGRLQQGPILRTCVALMWTKREGANLGSPERFVSWRHSDVRFPLSYGAPTRCQARLAAASEQRSLCKAALRQAEPPLQKLNAAVPSPPPPAALPGVYAPSTPPAEDVPIISSCHKDG</sequence>
<dbReference type="EMBL" id="KB553125">
    <property type="protein sequence ID" value="EMP29959.1"/>
    <property type="molecule type" value="Genomic_DNA"/>
</dbReference>
<reference evidence="3" key="1">
    <citation type="journal article" date="2013" name="Nat. Genet.">
        <title>The draft genomes of soft-shell turtle and green sea turtle yield insights into the development and evolution of the turtle-specific body plan.</title>
        <authorList>
            <person name="Wang Z."/>
            <person name="Pascual-Anaya J."/>
            <person name="Zadissa A."/>
            <person name="Li W."/>
            <person name="Niimura Y."/>
            <person name="Huang Z."/>
            <person name="Li C."/>
            <person name="White S."/>
            <person name="Xiong Z."/>
            <person name="Fang D."/>
            <person name="Wang B."/>
            <person name="Ming Y."/>
            <person name="Chen Y."/>
            <person name="Zheng Y."/>
            <person name="Kuraku S."/>
            <person name="Pignatelli M."/>
            <person name="Herrero J."/>
            <person name="Beal K."/>
            <person name="Nozawa M."/>
            <person name="Li Q."/>
            <person name="Wang J."/>
            <person name="Zhang H."/>
            <person name="Yu L."/>
            <person name="Shigenobu S."/>
            <person name="Wang J."/>
            <person name="Liu J."/>
            <person name="Flicek P."/>
            <person name="Searle S."/>
            <person name="Wang J."/>
            <person name="Kuratani S."/>
            <person name="Yin Y."/>
            <person name="Aken B."/>
            <person name="Zhang G."/>
            <person name="Irie N."/>
        </authorList>
    </citation>
    <scope>NUCLEOTIDE SEQUENCE [LARGE SCALE GENOMIC DNA]</scope>
</reference>
<feature type="region of interest" description="Disordered" evidence="1">
    <location>
        <begin position="132"/>
        <end position="169"/>
    </location>
</feature>